<dbReference type="Proteomes" id="UP000501780">
    <property type="component" value="Chromosome"/>
</dbReference>
<evidence type="ECO:0000313" key="3">
    <source>
        <dbReference type="Proteomes" id="UP000501780"/>
    </source>
</evidence>
<gene>
    <name evidence="2" type="ORF">BacF7301_10635</name>
</gene>
<dbReference type="Gene3D" id="2.60.40.2620">
    <property type="entry name" value="Fimbrillin-like"/>
    <property type="match status" value="1"/>
</dbReference>
<keyword evidence="1" id="KW-0732">Signal</keyword>
<protein>
    <recommendedName>
        <fullName evidence="4">Fimbrillin family protein</fullName>
    </recommendedName>
</protein>
<feature type="chain" id="PRO_5026231863" description="Fimbrillin family protein" evidence="1">
    <location>
        <begin position="26"/>
        <end position="539"/>
    </location>
</feature>
<proteinExistence type="predicted"/>
<dbReference type="Pfam" id="PF13149">
    <property type="entry name" value="Mfa_like_1"/>
    <property type="match status" value="1"/>
</dbReference>
<dbReference type="RefSeq" id="WP_167962608.1">
    <property type="nucleotide sequence ID" value="NZ_CP050831.1"/>
</dbReference>
<dbReference type="InterPro" id="IPR042278">
    <property type="entry name" value="Mfa-like_1_N"/>
</dbReference>
<evidence type="ECO:0000256" key="1">
    <source>
        <dbReference type="SAM" id="SignalP"/>
    </source>
</evidence>
<dbReference type="Gene3D" id="2.60.40.3570">
    <property type="match status" value="1"/>
</dbReference>
<dbReference type="KEGG" id="bfc:BacF7301_10635"/>
<accession>A0A6H0KPT7</accession>
<keyword evidence="3" id="KW-1185">Reference proteome</keyword>
<organism evidence="2 3">
    <name type="scientific">Bacteroides faecium</name>
    <dbReference type="NCBI Taxonomy" id="2715212"/>
    <lineage>
        <taxon>Bacteria</taxon>
        <taxon>Pseudomonadati</taxon>
        <taxon>Bacteroidota</taxon>
        <taxon>Bacteroidia</taxon>
        <taxon>Bacteroidales</taxon>
        <taxon>Bacteroidaceae</taxon>
        <taxon>Bacteroides</taxon>
    </lineage>
</organism>
<reference evidence="2 3" key="1">
    <citation type="submission" date="2020-03" db="EMBL/GenBank/DDBJ databases">
        <title>Genomic analysis of Bacteroides faecium CBA7301.</title>
        <authorList>
            <person name="Kim J."/>
            <person name="Roh S.W."/>
        </authorList>
    </citation>
    <scope>NUCLEOTIDE SEQUENCE [LARGE SCALE GENOMIC DNA]</scope>
    <source>
        <strain evidence="2 3">CBA7301</strain>
    </source>
</reference>
<dbReference type="PROSITE" id="PS51257">
    <property type="entry name" value="PROKAR_LIPOPROTEIN"/>
    <property type="match status" value="1"/>
</dbReference>
<evidence type="ECO:0008006" key="4">
    <source>
        <dbReference type="Google" id="ProtNLM"/>
    </source>
</evidence>
<dbReference type="EMBL" id="CP050831">
    <property type="protein sequence ID" value="QIU94568.1"/>
    <property type="molecule type" value="Genomic_DNA"/>
</dbReference>
<dbReference type="InterPro" id="IPR025049">
    <property type="entry name" value="Mfa-like_1"/>
</dbReference>
<name>A0A6H0KPT7_9BACE</name>
<dbReference type="AlphaFoldDB" id="A0A6H0KPT7"/>
<feature type="signal peptide" evidence="1">
    <location>
        <begin position="1"/>
        <end position="25"/>
    </location>
</feature>
<dbReference type="CDD" id="cd13120">
    <property type="entry name" value="BF2867_like_N"/>
    <property type="match status" value="1"/>
</dbReference>
<sequence>MKQYKLIQVALLAILLFGWAGCSQNEEEVPGNARNGIVLNVTDTGLISNEPSTRTEDTGFVTTFTQGDQIGLFAVKDGAILDEINNMPFTFNGSSWSGKPILYDERLAGVTFYAYYPYQPDMSGKTDLAGDDFFAPLVAAWELTTEQSDQKAYAKQDLMTSNATALIGENGNYTLSFQLTHRMSLVVVKLPSTRYIFTDAEGVAMPEETPYVAMPVDVAFYLDNVGEGNKIAPYYDAKQDEYRLLRKPSSENQIIGHYNDKQCTLDTAEKMKEGKYKRFVVDGGYKEVTHYLQVGDLYNADGSLISKDAKEADIESDRCIGVVCWVGNPQPSVLYAAEKDGYTSAQDVLSREHPNCVNGLVVSLNTVNDKFVNGTAAEMRIWYRKNFTDAANFIDLSGNFYDGSKTTSTTVAERDRILGYNNTRVIEAYNDANSSDLQVLQVLDAYRKTVVAPAISTNWFLPSVQELRNMQDKNGLLTTLNNQIAKVQGASIEIGTQYWSSTERNASNMYYVSYTATSSSVNTGGKKVDARAYRFVLAF</sequence>
<evidence type="ECO:0000313" key="2">
    <source>
        <dbReference type="EMBL" id="QIU94568.1"/>
    </source>
</evidence>